<protein>
    <submittedName>
        <fullName evidence="1">PD-(D/E)XK nuclease superfamily protein</fullName>
    </submittedName>
</protein>
<dbReference type="EMBL" id="SMMU01000038">
    <property type="protein sequence ID" value="TCL21785.1"/>
    <property type="molecule type" value="Genomic_DNA"/>
</dbReference>
<comment type="caution">
    <text evidence="1">The sequence shown here is derived from an EMBL/GenBank/DDBJ whole genome shotgun (WGS) entry which is preliminary data.</text>
</comment>
<accession>A0A4V2Q603</accession>
<gene>
    <name evidence="1" type="ORF">EV691_13825</name>
</gene>
<proteinExistence type="predicted"/>
<dbReference type="AlphaFoldDB" id="A0A4V2Q603"/>
<name>A0A4V2Q603_9GAMM</name>
<evidence type="ECO:0000313" key="2">
    <source>
        <dbReference type="Proteomes" id="UP000295169"/>
    </source>
</evidence>
<sequence>MVELVPEGKALQQIRERGYAEKYHTPIHLIGVEFSRKSRSVVGFEVEPTDHFAQVDVGEIQG</sequence>
<organism evidence="1 2">
    <name type="scientific">Azotobacter chroococcum</name>
    <dbReference type="NCBI Taxonomy" id="353"/>
    <lineage>
        <taxon>Bacteria</taxon>
        <taxon>Pseudomonadati</taxon>
        <taxon>Pseudomonadota</taxon>
        <taxon>Gammaproteobacteria</taxon>
        <taxon>Pseudomonadales</taxon>
        <taxon>Pseudomonadaceae</taxon>
        <taxon>Azotobacter</taxon>
    </lineage>
</organism>
<evidence type="ECO:0000313" key="1">
    <source>
        <dbReference type="EMBL" id="TCL21785.1"/>
    </source>
</evidence>
<reference evidence="1 2" key="1">
    <citation type="submission" date="2019-03" db="EMBL/GenBank/DDBJ databases">
        <title>Genomic Encyclopedia of Type Strains, Phase IV (KMG-IV): sequencing the most valuable type-strain genomes for metagenomic binning, comparative biology and taxonomic classification.</title>
        <authorList>
            <person name="Goeker M."/>
        </authorList>
    </citation>
    <scope>NUCLEOTIDE SEQUENCE [LARGE SCALE GENOMIC DNA]</scope>
    <source>
        <strain evidence="1 2">DSM 2286</strain>
    </source>
</reference>
<dbReference type="Proteomes" id="UP000295169">
    <property type="component" value="Unassembled WGS sequence"/>
</dbReference>